<organism evidence="3 4">
    <name type="scientific">Puniceibacterium sediminis</name>
    <dbReference type="NCBI Taxonomy" id="1608407"/>
    <lineage>
        <taxon>Bacteria</taxon>
        <taxon>Pseudomonadati</taxon>
        <taxon>Pseudomonadota</taxon>
        <taxon>Alphaproteobacteria</taxon>
        <taxon>Rhodobacterales</taxon>
        <taxon>Paracoccaceae</taxon>
        <taxon>Puniceibacterium</taxon>
    </lineage>
</organism>
<dbReference type="OrthoDB" id="9795421at2"/>
<dbReference type="InterPro" id="IPR018392">
    <property type="entry name" value="LysM"/>
</dbReference>
<evidence type="ECO:0000259" key="2">
    <source>
        <dbReference type="PROSITE" id="PS51782"/>
    </source>
</evidence>
<evidence type="ECO:0000313" key="3">
    <source>
        <dbReference type="EMBL" id="SNR58283.1"/>
    </source>
</evidence>
<dbReference type="InterPro" id="IPR050570">
    <property type="entry name" value="Cell_wall_metabolism_enzyme"/>
</dbReference>
<dbReference type="PANTHER" id="PTHR21666:SF270">
    <property type="entry name" value="MUREIN HYDROLASE ACTIVATOR ENVC"/>
    <property type="match status" value="1"/>
</dbReference>
<dbReference type="SUPFAM" id="SSF54106">
    <property type="entry name" value="LysM domain"/>
    <property type="match status" value="1"/>
</dbReference>
<dbReference type="PANTHER" id="PTHR21666">
    <property type="entry name" value="PEPTIDASE-RELATED"/>
    <property type="match status" value="1"/>
</dbReference>
<dbReference type="PROSITE" id="PS51782">
    <property type="entry name" value="LYSM"/>
    <property type="match status" value="2"/>
</dbReference>
<feature type="region of interest" description="Disordered" evidence="1">
    <location>
        <begin position="157"/>
        <end position="181"/>
    </location>
</feature>
<dbReference type="SMART" id="SM00257">
    <property type="entry name" value="LysM"/>
    <property type="match status" value="2"/>
</dbReference>
<evidence type="ECO:0000313" key="4">
    <source>
        <dbReference type="Proteomes" id="UP000198417"/>
    </source>
</evidence>
<proteinExistence type="predicted"/>
<dbReference type="Gene3D" id="2.70.70.10">
    <property type="entry name" value="Glucose Permease (Domain IIA)"/>
    <property type="match status" value="1"/>
</dbReference>
<dbReference type="Proteomes" id="UP000198417">
    <property type="component" value="Unassembled WGS sequence"/>
</dbReference>
<protein>
    <submittedName>
        <fullName evidence="3">Murein DD-endopeptidase MepM and murein hydrolase activator NlpD, contain LysM domain</fullName>
    </submittedName>
</protein>
<feature type="region of interest" description="Disordered" evidence="1">
    <location>
        <begin position="232"/>
        <end position="286"/>
    </location>
</feature>
<dbReference type="GO" id="GO:0004222">
    <property type="term" value="F:metalloendopeptidase activity"/>
    <property type="evidence" value="ECO:0007669"/>
    <property type="project" value="TreeGrafter"/>
</dbReference>
<dbReference type="Gene3D" id="3.10.350.10">
    <property type="entry name" value="LysM domain"/>
    <property type="match status" value="2"/>
</dbReference>
<dbReference type="SUPFAM" id="SSF51261">
    <property type="entry name" value="Duplicated hybrid motif"/>
    <property type="match status" value="1"/>
</dbReference>
<evidence type="ECO:0000256" key="1">
    <source>
        <dbReference type="SAM" id="MobiDB-lite"/>
    </source>
</evidence>
<dbReference type="EMBL" id="FZNN01000011">
    <property type="protein sequence ID" value="SNR58283.1"/>
    <property type="molecule type" value="Genomic_DNA"/>
</dbReference>
<reference evidence="3 4" key="1">
    <citation type="submission" date="2017-06" db="EMBL/GenBank/DDBJ databases">
        <authorList>
            <person name="Kim H.J."/>
            <person name="Triplett B.A."/>
        </authorList>
    </citation>
    <scope>NUCLEOTIDE SEQUENCE [LARGE SCALE GENOMIC DNA]</scope>
    <source>
        <strain evidence="3 4">DSM 29052</strain>
    </source>
</reference>
<dbReference type="InterPro" id="IPR036779">
    <property type="entry name" value="LysM_dom_sf"/>
</dbReference>
<feature type="compositionally biased region" description="Low complexity" evidence="1">
    <location>
        <begin position="157"/>
        <end position="176"/>
    </location>
</feature>
<feature type="compositionally biased region" description="Low complexity" evidence="1">
    <location>
        <begin position="254"/>
        <end position="269"/>
    </location>
</feature>
<keyword evidence="4" id="KW-1185">Reference proteome</keyword>
<accession>A0A238XIH9</accession>
<dbReference type="CDD" id="cd12797">
    <property type="entry name" value="M23_peptidase"/>
    <property type="match status" value="1"/>
</dbReference>
<dbReference type="Pfam" id="PF01551">
    <property type="entry name" value="Peptidase_M23"/>
    <property type="match status" value="1"/>
</dbReference>
<dbReference type="AlphaFoldDB" id="A0A238XIH9"/>
<dbReference type="CDD" id="cd00118">
    <property type="entry name" value="LysM"/>
    <property type="match status" value="1"/>
</dbReference>
<name>A0A238XIH9_9RHOB</name>
<gene>
    <name evidence="3" type="ORF">SAMN06265370_11189</name>
</gene>
<dbReference type="Pfam" id="PF01476">
    <property type="entry name" value="LysM"/>
    <property type="match status" value="2"/>
</dbReference>
<feature type="domain" description="LysM" evidence="2">
    <location>
        <begin position="80"/>
        <end position="124"/>
    </location>
</feature>
<dbReference type="InterPro" id="IPR011055">
    <property type="entry name" value="Dup_hybrid_motif"/>
</dbReference>
<feature type="domain" description="LysM" evidence="2">
    <location>
        <begin position="179"/>
        <end position="223"/>
    </location>
</feature>
<sequence length="402" mass="40961">MTVTHAPFSTPPIRRTFAALPRLTCVGIALLAATACSRPMDLDMRGRIGGSVDTSEAAAMATASRPVPDARGVLSYPTYQVAVAERGDTLASLASRVGLPAAELATYNGIQPGDTLRAGEVIALPRRVAAATPTTGAITPAGAIDITTLAGAAIDRASPTPAATGTSSSSTTTGGAEPIRHQVQRGETAFSIARLYGITPRALSDWNGLDSNYTLRAGQYLLIPTALPGSQQSAAASTTAPGAGSPTPVPPSASKPLPAATTLPAAAPAPAVPKPDIGTQNAPATASAAMSYPVQGSIIREYAKGKNDGIDIAAPVGSPVRAAANGTVAAITTNTENIPILVIKHPDNLLTVYTHIDGLTVQKGDPVSRGQTIGVVRAGDPARMHFEVRNGFDSVDPMKYLK</sequence>
<feature type="compositionally biased region" description="Low complexity" evidence="1">
    <location>
        <begin position="232"/>
        <end position="246"/>
    </location>
</feature>
<dbReference type="InterPro" id="IPR016047">
    <property type="entry name" value="M23ase_b-sheet_dom"/>
</dbReference>
<keyword evidence="3" id="KW-0378">Hydrolase</keyword>